<dbReference type="Gene3D" id="3.30.70.20">
    <property type="match status" value="1"/>
</dbReference>
<reference evidence="10" key="2">
    <citation type="journal article" date="2017" name="Genome Biol. Evol.">
        <title>Comparative genomic analysis identifies a Campylobacter clade deficient in selenium metabolism.</title>
        <authorList>
            <person name="Miller W.G."/>
            <person name="Yee E."/>
            <person name="Lopes B.S."/>
            <person name="Chapman M.H."/>
            <person name="Huynh S."/>
            <person name="Bono J.L."/>
            <person name="Parker C.T."/>
            <person name="Strachan N.J.C."/>
            <person name="Forbes K.J."/>
        </authorList>
    </citation>
    <scope>NUCLEOTIDE SEQUENCE [LARGE SCALE GENOMIC DNA]</scope>
    <source>
        <strain evidence="10">NCTC 13004</strain>
    </source>
</reference>
<keyword evidence="7" id="KW-0472">Membrane</keyword>
<evidence type="ECO:0000256" key="5">
    <source>
        <dbReference type="ARBA" id="ARBA00023004"/>
    </source>
</evidence>
<keyword evidence="1" id="KW-0813">Transport</keyword>
<dbReference type="GO" id="GO:0046872">
    <property type="term" value="F:metal ion binding"/>
    <property type="evidence" value="ECO:0007669"/>
    <property type="project" value="UniProtKB-KW"/>
</dbReference>
<keyword evidence="2" id="KW-0004">4Fe-4S</keyword>
<evidence type="ECO:0000259" key="8">
    <source>
        <dbReference type="PROSITE" id="PS51379"/>
    </source>
</evidence>
<keyword evidence="4" id="KW-0249">Electron transport</keyword>
<dbReference type="Pfam" id="PF13746">
    <property type="entry name" value="Fer4_18"/>
    <property type="match status" value="1"/>
</dbReference>
<dbReference type="PROSITE" id="PS00198">
    <property type="entry name" value="4FE4S_FER_1"/>
    <property type="match status" value="1"/>
</dbReference>
<dbReference type="InterPro" id="IPR032879">
    <property type="entry name" value="FixG_C"/>
</dbReference>
<organism evidence="9 10">
    <name type="scientific">Campylobacter lanienae NCTC 13004</name>
    <dbReference type="NCBI Taxonomy" id="1031753"/>
    <lineage>
        <taxon>Bacteria</taxon>
        <taxon>Pseudomonadati</taxon>
        <taxon>Campylobacterota</taxon>
        <taxon>Epsilonproteobacteria</taxon>
        <taxon>Campylobacterales</taxon>
        <taxon>Campylobacteraceae</taxon>
        <taxon>Campylobacter</taxon>
    </lineage>
</organism>
<dbReference type="PANTHER" id="PTHR30176:SF3">
    <property type="entry name" value="FERREDOXIN-TYPE PROTEIN NAPH"/>
    <property type="match status" value="1"/>
</dbReference>
<dbReference type="InterPro" id="IPR013783">
    <property type="entry name" value="Ig-like_fold"/>
</dbReference>
<evidence type="ECO:0000256" key="1">
    <source>
        <dbReference type="ARBA" id="ARBA00022448"/>
    </source>
</evidence>
<evidence type="ECO:0000313" key="9">
    <source>
        <dbReference type="EMBL" id="ARQ98245.1"/>
    </source>
</evidence>
<dbReference type="SUPFAM" id="SSF54862">
    <property type="entry name" value="4Fe-4S ferredoxins"/>
    <property type="match status" value="1"/>
</dbReference>
<evidence type="ECO:0000256" key="4">
    <source>
        <dbReference type="ARBA" id="ARBA00022982"/>
    </source>
</evidence>
<dbReference type="GO" id="GO:0051539">
    <property type="term" value="F:4 iron, 4 sulfur cluster binding"/>
    <property type="evidence" value="ECO:0007669"/>
    <property type="project" value="UniProtKB-KW"/>
</dbReference>
<dbReference type="GO" id="GO:0005886">
    <property type="term" value="C:plasma membrane"/>
    <property type="evidence" value="ECO:0007669"/>
    <property type="project" value="TreeGrafter"/>
</dbReference>
<reference evidence="10" key="1">
    <citation type="journal article" date="2017" name="Genome Biol. Evol.">
        <title>Comparative Genomic Analysis Identifies a Campylobacter Clade Deficient in Selenium Metabolism.</title>
        <authorList>
            <person name="Miller W.G."/>
            <person name="Yee E."/>
            <person name="Lopes B.S."/>
            <person name="Chapman M.H."/>
            <person name="Huynh S."/>
            <person name="Bono J.L."/>
            <person name="Parker C.T."/>
            <person name="Strachan N.J.C."/>
            <person name="Forbes K.J."/>
        </authorList>
    </citation>
    <scope>NUCLEOTIDE SEQUENCE [LARGE SCALE GENOMIC DNA]</scope>
    <source>
        <strain evidence="10">NCTC 13004</strain>
    </source>
</reference>
<dbReference type="InterPro" id="IPR051684">
    <property type="entry name" value="Electron_Trans/Redox"/>
</dbReference>
<feature type="transmembrane region" description="Helical" evidence="7">
    <location>
        <begin position="166"/>
        <end position="186"/>
    </location>
</feature>
<feature type="transmembrane region" description="Helical" evidence="7">
    <location>
        <begin position="12"/>
        <end position="31"/>
    </location>
</feature>
<keyword evidence="6" id="KW-0411">Iron-sulfur</keyword>
<evidence type="ECO:0000313" key="10">
    <source>
        <dbReference type="Proteomes" id="UP000202031"/>
    </source>
</evidence>
<dbReference type="Proteomes" id="UP000202031">
    <property type="component" value="Chromosome"/>
</dbReference>
<dbReference type="NCBIfam" id="TIGR02745">
    <property type="entry name" value="ccoG_rdxA_fixG"/>
    <property type="match status" value="1"/>
</dbReference>
<name>A0A1X9SPY9_9BACT</name>
<dbReference type="RefSeq" id="WP_100590989.1">
    <property type="nucleotide sequence ID" value="NZ_CP015578.1"/>
</dbReference>
<dbReference type="AlphaFoldDB" id="A0A1X9SPY9"/>
<evidence type="ECO:0000256" key="3">
    <source>
        <dbReference type="ARBA" id="ARBA00022723"/>
    </source>
</evidence>
<dbReference type="KEGG" id="clx:CLAN_1534"/>
<protein>
    <submittedName>
        <fullName evidence="9">Cytochrome c oxidase accessory protein</fullName>
    </submittedName>
</protein>
<dbReference type="InterPro" id="IPR017900">
    <property type="entry name" value="4Fe4S_Fe_S_CS"/>
</dbReference>
<keyword evidence="3" id="KW-0479">Metal-binding</keyword>
<gene>
    <name evidence="9" type="primary">ccoG</name>
    <name evidence="9" type="ORF">CLAN_1534</name>
</gene>
<keyword evidence="7" id="KW-0812">Transmembrane</keyword>
<dbReference type="Pfam" id="PF12801">
    <property type="entry name" value="Fer4_5"/>
    <property type="match status" value="1"/>
</dbReference>
<keyword evidence="7" id="KW-1133">Transmembrane helix</keyword>
<dbReference type="GeneID" id="46921997"/>
<dbReference type="EMBL" id="CP015578">
    <property type="protein sequence ID" value="ARQ98245.1"/>
    <property type="molecule type" value="Genomic_DNA"/>
</dbReference>
<keyword evidence="5" id="KW-0408">Iron</keyword>
<dbReference type="InterPro" id="IPR017896">
    <property type="entry name" value="4Fe4S_Fe-S-bd"/>
</dbReference>
<sequence length="460" mass="52631">MSCTPTHYTKRRYIVYLIVTIVALVLPFIRINGNHLFLLSFDKKQLHLFFTAFDMQELYLMPFLLIILFLSIFFLTTLGGRVWCGWSCPQTIFRVIYRDLICTKILRIRKNIKDKQKEFDGNIIKKFISIIIWVALAFIAASNFMWYFVPPEDFFAYLSNPVEHKLLVGILIGITAFLVFDVVYLAENFCVYVCPYARIQSVMFDNDTIQVIYDEDRGGKIYDGHTKLGKKPTTPDAECIGCEACVRVCPTHIDIRKGMQLECINCLECSDACSEVMGKLGKKSLINWTSAKSIKSGNKVKYFRFRTIAYMVVLSIAVVALGVMTTKKEHMLLNINRATQLYSIKVLDDGVLKVQNAYTFLIQNTDNSDHSYYFDVNESKISIDRPLNPITLKAGGKKKIIVVLSTIDALANDNRHDVPLDITIHAYAKDNKELISVDRKTIFVYPKSVELEKALSSKER</sequence>
<feature type="transmembrane region" description="Helical" evidence="7">
    <location>
        <begin position="127"/>
        <end position="146"/>
    </location>
</feature>
<dbReference type="Pfam" id="PF11614">
    <property type="entry name" value="FixG_C"/>
    <property type="match status" value="1"/>
</dbReference>
<evidence type="ECO:0000256" key="6">
    <source>
        <dbReference type="ARBA" id="ARBA00023014"/>
    </source>
</evidence>
<accession>A0A1X9SPY9</accession>
<feature type="domain" description="4Fe-4S ferredoxin-type" evidence="8">
    <location>
        <begin position="230"/>
        <end position="258"/>
    </location>
</feature>
<proteinExistence type="predicted"/>
<dbReference type="PROSITE" id="PS51379">
    <property type="entry name" value="4FE4S_FER_2"/>
    <property type="match status" value="1"/>
</dbReference>
<feature type="transmembrane region" description="Helical" evidence="7">
    <location>
        <begin position="308"/>
        <end position="326"/>
    </location>
</feature>
<feature type="transmembrane region" description="Helical" evidence="7">
    <location>
        <begin position="59"/>
        <end position="84"/>
    </location>
</feature>
<dbReference type="PANTHER" id="PTHR30176">
    <property type="entry name" value="FERREDOXIN-TYPE PROTEIN NAPH"/>
    <property type="match status" value="1"/>
</dbReference>
<evidence type="ECO:0000256" key="2">
    <source>
        <dbReference type="ARBA" id="ARBA00022485"/>
    </source>
</evidence>
<dbReference type="InterPro" id="IPR014116">
    <property type="entry name" value="Cyt_c_oxidase_cbb3_FixG"/>
</dbReference>
<dbReference type="Gene3D" id="2.60.40.10">
    <property type="entry name" value="Immunoglobulins"/>
    <property type="match status" value="1"/>
</dbReference>
<evidence type="ECO:0000256" key="7">
    <source>
        <dbReference type="SAM" id="Phobius"/>
    </source>
</evidence>